<dbReference type="Proteomes" id="UP000321578">
    <property type="component" value="Unassembled WGS sequence"/>
</dbReference>
<feature type="signal peptide" evidence="1">
    <location>
        <begin position="1"/>
        <end position="24"/>
    </location>
</feature>
<feature type="chain" id="PRO_5022793229" evidence="1">
    <location>
        <begin position="25"/>
        <end position="155"/>
    </location>
</feature>
<proteinExistence type="predicted"/>
<evidence type="ECO:0000256" key="1">
    <source>
        <dbReference type="SAM" id="SignalP"/>
    </source>
</evidence>
<dbReference type="PROSITE" id="PS51257">
    <property type="entry name" value="PROKAR_LIPOPROTEIN"/>
    <property type="match status" value="1"/>
</dbReference>
<dbReference type="AlphaFoldDB" id="A0A5C6ZFX4"/>
<organism evidence="2 3">
    <name type="scientific">Subsaximicrobium wynnwilliamsii</name>
    <dbReference type="NCBI Taxonomy" id="291179"/>
    <lineage>
        <taxon>Bacteria</taxon>
        <taxon>Pseudomonadati</taxon>
        <taxon>Bacteroidota</taxon>
        <taxon>Flavobacteriia</taxon>
        <taxon>Flavobacteriales</taxon>
        <taxon>Flavobacteriaceae</taxon>
        <taxon>Subsaximicrobium</taxon>
    </lineage>
</organism>
<reference evidence="2 3" key="1">
    <citation type="submission" date="2019-08" db="EMBL/GenBank/DDBJ databases">
        <title>Genomes of Subsaximicrobium wynnwilliamsii strains.</title>
        <authorList>
            <person name="Bowman J.P."/>
        </authorList>
    </citation>
    <scope>NUCLEOTIDE SEQUENCE [LARGE SCALE GENOMIC DNA]</scope>
    <source>
        <strain evidence="2 3">2-80-2</strain>
    </source>
</reference>
<dbReference type="RefSeq" id="WP_147087549.1">
    <property type="nucleotide sequence ID" value="NZ_VORM01000020.1"/>
</dbReference>
<gene>
    <name evidence="2" type="ORF">ESY86_15760</name>
</gene>
<keyword evidence="1" id="KW-0732">Signal</keyword>
<keyword evidence="3" id="KW-1185">Reference proteome</keyword>
<protein>
    <submittedName>
        <fullName evidence="2">Uncharacterized protein</fullName>
    </submittedName>
</protein>
<accession>A0A5C6ZFX4</accession>
<evidence type="ECO:0000313" key="2">
    <source>
        <dbReference type="EMBL" id="TXD87766.1"/>
    </source>
</evidence>
<dbReference type="EMBL" id="VORO01000020">
    <property type="protein sequence ID" value="TXD87766.1"/>
    <property type="molecule type" value="Genomic_DNA"/>
</dbReference>
<dbReference type="OrthoDB" id="1439527at2"/>
<sequence length="155" mass="16782">MKLFKKTLLILAIFAGFTFQSCSSDDDSGSQNDDTYIRFTAGGEDFNYADPATAGSQNLTINGQNGNDNTVSTYSSVSIWFPLQITTGTYDFSGDFFQDGDYKLNLESTALNLDGWSETGSVIITAISSDYIEGTFTGTIEGVAITNGEFRAFNL</sequence>
<name>A0A5C6ZFX4_9FLAO</name>
<comment type="caution">
    <text evidence="2">The sequence shown here is derived from an EMBL/GenBank/DDBJ whole genome shotgun (WGS) entry which is preliminary data.</text>
</comment>
<evidence type="ECO:0000313" key="3">
    <source>
        <dbReference type="Proteomes" id="UP000321578"/>
    </source>
</evidence>